<dbReference type="PANTHER" id="PTHR33710:SF64">
    <property type="entry name" value="ENDONUCLEASE_EXONUCLEASE_PHOSPHATASE DOMAIN-CONTAINING PROTEIN"/>
    <property type="match status" value="1"/>
</dbReference>
<reference evidence="3 4" key="1">
    <citation type="journal article" date="2021" name="Commun. Biol.">
        <title>The genome of Shorea leprosula (Dipterocarpaceae) highlights the ecological relevance of drought in aseasonal tropical rainforests.</title>
        <authorList>
            <person name="Ng K.K.S."/>
            <person name="Kobayashi M.J."/>
            <person name="Fawcett J.A."/>
            <person name="Hatakeyama M."/>
            <person name="Paape T."/>
            <person name="Ng C.H."/>
            <person name="Ang C.C."/>
            <person name="Tnah L.H."/>
            <person name="Lee C.T."/>
            <person name="Nishiyama T."/>
            <person name="Sese J."/>
            <person name="O'Brien M.J."/>
            <person name="Copetti D."/>
            <person name="Mohd Noor M.I."/>
            <person name="Ong R.C."/>
            <person name="Putra M."/>
            <person name="Sireger I.Z."/>
            <person name="Indrioko S."/>
            <person name="Kosugi Y."/>
            <person name="Izuno A."/>
            <person name="Isagi Y."/>
            <person name="Lee S.L."/>
            <person name="Shimizu K.K."/>
        </authorList>
    </citation>
    <scope>NUCLEOTIDE SEQUENCE [LARGE SCALE GENOMIC DNA]</scope>
    <source>
        <strain evidence="3">214</strain>
    </source>
</reference>
<dbReference type="EMBL" id="BPVZ01000170">
    <property type="protein sequence ID" value="GKV43606.1"/>
    <property type="molecule type" value="Genomic_DNA"/>
</dbReference>
<dbReference type="InterPro" id="IPR005135">
    <property type="entry name" value="Endo/exonuclease/phosphatase"/>
</dbReference>
<dbReference type="GO" id="GO:0003824">
    <property type="term" value="F:catalytic activity"/>
    <property type="evidence" value="ECO:0007669"/>
    <property type="project" value="InterPro"/>
</dbReference>
<name>A0AAV5M1N1_9ROSI</name>
<dbReference type="AlphaFoldDB" id="A0AAV5M1N1"/>
<dbReference type="Pfam" id="PF03372">
    <property type="entry name" value="Exo_endo_phos"/>
    <property type="match status" value="1"/>
</dbReference>
<dbReference type="PANTHER" id="PTHR33710">
    <property type="entry name" value="BNAC02G09200D PROTEIN"/>
    <property type="match status" value="1"/>
</dbReference>
<accession>A0AAV5M1N1</accession>
<dbReference type="Gene3D" id="3.60.10.10">
    <property type="entry name" value="Endonuclease/exonuclease/phosphatase"/>
    <property type="match status" value="1"/>
</dbReference>
<dbReference type="Proteomes" id="UP001054252">
    <property type="component" value="Unassembled WGS sequence"/>
</dbReference>
<evidence type="ECO:0000313" key="3">
    <source>
        <dbReference type="EMBL" id="GKV43606.1"/>
    </source>
</evidence>
<gene>
    <name evidence="3" type="ORF">SLEP1_g50876</name>
</gene>
<feature type="domain" description="Endonuclease/exonuclease/phosphatase" evidence="2">
    <location>
        <begin position="130"/>
        <end position="341"/>
    </location>
</feature>
<protein>
    <recommendedName>
        <fullName evidence="2">Endonuclease/exonuclease/phosphatase domain-containing protein</fullName>
    </recommendedName>
</protein>
<comment type="caution">
    <text evidence="3">The sequence shown here is derived from an EMBL/GenBank/DDBJ whole genome shotgun (WGS) entry which is preliminary data.</text>
</comment>
<dbReference type="InterPro" id="IPR036691">
    <property type="entry name" value="Endo/exonu/phosph_ase_sf"/>
</dbReference>
<evidence type="ECO:0000259" key="2">
    <source>
        <dbReference type="Pfam" id="PF03372"/>
    </source>
</evidence>
<feature type="region of interest" description="Disordered" evidence="1">
    <location>
        <begin position="1"/>
        <end position="20"/>
    </location>
</feature>
<sequence length="439" mass="50778">MVGSSKENRPDDDNVGQLASVREIDRGNLMGKRHRKIEECYPKELAEIWAEQGQLVTARTKLRQGRREMARKAATETVERVGSMSLSDGCIMHKNQVIQRELNLHEVRKMMRVGKRLGIEMQGNEEKVESRGLGGPLKKKEVGKLVKVEKPDFLFLQKTKLEEIDGNLCRRLWNSDGFDWVMKGSMGASRGLLCVWDKLNFVKRFLGVSGEWGTKKLQCYFVSVNVYAPNDRRKKVELWEELRTLILEKGGRWLIAGDFNAVRCLEEKRGRIGENPKMSDFNAFIETTGLIDIRLANRWFTWYRSDGSSMSRLDRVLMTEEMFTMGGEWVQQGLRRTISDHCAILMKTKITDWAPKPFRVLDAWQQHPDFKKTVEDKWNELEVDRDMEVLWVQVLHWWGIEAVLSNTIEGVAEFFLHGLGKIIGKEMGACIFLAVSWYL</sequence>
<feature type="compositionally biased region" description="Basic and acidic residues" evidence="1">
    <location>
        <begin position="1"/>
        <end position="12"/>
    </location>
</feature>
<evidence type="ECO:0000256" key="1">
    <source>
        <dbReference type="SAM" id="MobiDB-lite"/>
    </source>
</evidence>
<proteinExistence type="predicted"/>
<dbReference type="SUPFAM" id="SSF56219">
    <property type="entry name" value="DNase I-like"/>
    <property type="match status" value="1"/>
</dbReference>
<keyword evidence="4" id="KW-1185">Reference proteome</keyword>
<evidence type="ECO:0000313" key="4">
    <source>
        <dbReference type="Proteomes" id="UP001054252"/>
    </source>
</evidence>
<organism evidence="3 4">
    <name type="scientific">Rubroshorea leprosula</name>
    <dbReference type="NCBI Taxonomy" id="152421"/>
    <lineage>
        <taxon>Eukaryota</taxon>
        <taxon>Viridiplantae</taxon>
        <taxon>Streptophyta</taxon>
        <taxon>Embryophyta</taxon>
        <taxon>Tracheophyta</taxon>
        <taxon>Spermatophyta</taxon>
        <taxon>Magnoliopsida</taxon>
        <taxon>eudicotyledons</taxon>
        <taxon>Gunneridae</taxon>
        <taxon>Pentapetalae</taxon>
        <taxon>rosids</taxon>
        <taxon>malvids</taxon>
        <taxon>Malvales</taxon>
        <taxon>Dipterocarpaceae</taxon>
        <taxon>Rubroshorea</taxon>
    </lineage>
</organism>